<proteinExistence type="inferred from homology"/>
<evidence type="ECO:0000313" key="5">
    <source>
        <dbReference type="Proteomes" id="UP000239898"/>
    </source>
</evidence>
<dbReference type="EMBL" id="MIGX01000018">
    <property type="protein sequence ID" value="PPT91975.1"/>
    <property type="molecule type" value="Genomic_DNA"/>
</dbReference>
<name>A0A2S6ZI94_9XANT</name>
<dbReference type="Pfam" id="PF25919">
    <property type="entry name" value="BSH_CusB"/>
    <property type="match status" value="1"/>
</dbReference>
<dbReference type="AlphaFoldDB" id="A0A2S6ZI94"/>
<feature type="domain" description="CusB-like barrel-sandwich hybrid" evidence="3">
    <location>
        <begin position="64"/>
        <end position="188"/>
    </location>
</feature>
<accession>A0A2S6ZI94</accession>
<dbReference type="OrthoDB" id="7376177at2"/>
<dbReference type="Gene3D" id="2.40.420.20">
    <property type="match status" value="1"/>
</dbReference>
<dbReference type="GO" id="GO:1990281">
    <property type="term" value="C:efflux pump complex"/>
    <property type="evidence" value="ECO:0007669"/>
    <property type="project" value="TreeGrafter"/>
</dbReference>
<keyword evidence="5" id="KW-1185">Reference proteome</keyword>
<evidence type="ECO:0000259" key="3">
    <source>
        <dbReference type="Pfam" id="PF25919"/>
    </source>
</evidence>
<dbReference type="Proteomes" id="UP000239898">
    <property type="component" value="Unassembled WGS sequence"/>
</dbReference>
<feature type="region of interest" description="Disordered" evidence="2">
    <location>
        <begin position="332"/>
        <end position="353"/>
    </location>
</feature>
<dbReference type="RefSeq" id="WP_128419561.1">
    <property type="nucleotide sequence ID" value="NZ_CP049017.1"/>
</dbReference>
<dbReference type="PROSITE" id="PS51257">
    <property type="entry name" value="PROKAR_LIPOPROTEIN"/>
    <property type="match status" value="1"/>
</dbReference>
<comment type="similarity">
    <text evidence="1">Belongs to the membrane fusion protein (MFP) (TC 8.A.1) family.</text>
</comment>
<dbReference type="Gene3D" id="2.40.30.170">
    <property type="match status" value="1"/>
</dbReference>
<dbReference type="InterPro" id="IPR006143">
    <property type="entry name" value="RND_pump_MFP"/>
</dbReference>
<organism evidence="4 5">
    <name type="scientific">Xanthomonas theicola</name>
    <dbReference type="NCBI Taxonomy" id="56464"/>
    <lineage>
        <taxon>Bacteria</taxon>
        <taxon>Pseudomonadati</taxon>
        <taxon>Pseudomonadota</taxon>
        <taxon>Gammaproteobacteria</taxon>
        <taxon>Lysobacterales</taxon>
        <taxon>Lysobacteraceae</taxon>
        <taxon>Xanthomonas</taxon>
    </lineage>
</organism>
<dbReference type="PANTHER" id="PTHR30469:SF15">
    <property type="entry name" value="HLYD FAMILY OF SECRETION PROTEINS"/>
    <property type="match status" value="1"/>
</dbReference>
<comment type="caution">
    <text evidence="4">The sequence shown here is derived from an EMBL/GenBank/DDBJ whole genome shotgun (WGS) entry which is preliminary data.</text>
</comment>
<sequence>MNTRLAWALPLCLLAGCGSPPPPMPQSSVLIDSELPRQTTMTHNVQAYGTAIASVGGSFTISRAVDGLVTRVMVAAGQRVGKGQPLLEFQLSSSTASALTQAGSALAAAREEQARIDRLLADNLATRDQKNQADKAASDAAAALHAASADAGGRSVTQAIAAPFDGVVETVSVARGDRVAAGAALMALTQRQGLAVACGVEPADATRVVAGQNVVLTPLAGGRPMHGSVTRIGQVLNDRTRLIDVEVGVDGEPIRGMAYRADIGAGTVSGWSVPAAAVLDDAQGTYLFQVKGMTARRVAVSRLGPAQALHVLVDGKLDGKQAVVSAGAYQLSDGAQVRPSPRPAQAPPGGSGR</sequence>
<dbReference type="InterPro" id="IPR058790">
    <property type="entry name" value="BSH_CusB"/>
</dbReference>
<dbReference type="PANTHER" id="PTHR30469">
    <property type="entry name" value="MULTIDRUG RESISTANCE PROTEIN MDTA"/>
    <property type="match status" value="1"/>
</dbReference>
<reference evidence="4 5" key="1">
    <citation type="submission" date="2016-08" db="EMBL/GenBank/DDBJ databases">
        <title>Evolution of the type three secretion system and type three effector repertoires in Xanthomonas.</title>
        <authorList>
            <person name="Merda D."/>
            <person name="Briand M."/>
            <person name="Bosis E."/>
            <person name="Rousseau C."/>
            <person name="Portier P."/>
            <person name="Jacques M.-A."/>
            <person name="Fischer-Le Saux M."/>
        </authorList>
    </citation>
    <scope>NUCLEOTIDE SEQUENCE [LARGE SCALE GENOMIC DNA]</scope>
    <source>
        <strain evidence="4 5">CFBP 4691</strain>
    </source>
</reference>
<dbReference type="Gene3D" id="1.10.287.470">
    <property type="entry name" value="Helix hairpin bin"/>
    <property type="match status" value="1"/>
</dbReference>
<evidence type="ECO:0000313" key="4">
    <source>
        <dbReference type="EMBL" id="PPT91975.1"/>
    </source>
</evidence>
<dbReference type="GO" id="GO:0015562">
    <property type="term" value="F:efflux transmembrane transporter activity"/>
    <property type="evidence" value="ECO:0007669"/>
    <property type="project" value="TreeGrafter"/>
</dbReference>
<protein>
    <recommendedName>
        <fullName evidence="3">CusB-like barrel-sandwich hybrid domain-containing protein</fullName>
    </recommendedName>
</protein>
<dbReference type="Gene3D" id="2.40.50.100">
    <property type="match status" value="1"/>
</dbReference>
<dbReference type="NCBIfam" id="TIGR01730">
    <property type="entry name" value="RND_mfp"/>
    <property type="match status" value="1"/>
</dbReference>
<dbReference type="SUPFAM" id="SSF111369">
    <property type="entry name" value="HlyD-like secretion proteins"/>
    <property type="match status" value="1"/>
</dbReference>
<evidence type="ECO:0000256" key="2">
    <source>
        <dbReference type="SAM" id="MobiDB-lite"/>
    </source>
</evidence>
<evidence type="ECO:0000256" key="1">
    <source>
        <dbReference type="ARBA" id="ARBA00009477"/>
    </source>
</evidence>
<gene>
    <name evidence="4" type="ORF">XthCFBP4691_05865</name>
</gene>